<evidence type="ECO:0000313" key="2">
    <source>
        <dbReference type="EMBL" id="MBU6081552.1"/>
    </source>
</evidence>
<protein>
    <submittedName>
        <fullName evidence="2">DUF3987 domain-containing protein</fullName>
    </submittedName>
</protein>
<dbReference type="Pfam" id="PF13148">
    <property type="entry name" value="DUF3987"/>
    <property type="match status" value="1"/>
</dbReference>
<proteinExistence type="predicted"/>
<evidence type="ECO:0000313" key="3">
    <source>
        <dbReference type="Proteomes" id="UP000812672"/>
    </source>
</evidence>
<sequence>MALPKELLNDIQEAEKVQKNKTHEHEWSQPIPFESVSLPQFPVEIFPTWLREYIESVSKATQTPNDLGSLSALSILSIISTNRFKIKVKHSWSESLNLYVMATMESGGGKSRTLKNYRKPLDDYEAEEQEALKIELANQEERLKALYKRRDHLSGEYAKKAEETSMKEIQALTAEIIELEKDKIESPRFFTSDITAEKLGMLLKEQAEKMAIMTAEGGGVIKNIAGKYSSNGTSDIELYLSAYDGEKINIDRVGRESIQLNEPYLNMCLFVQENIIQSLNRDFMEQGFVQRFIFSLPPSNVGYRNLSDETEYITEEVRTSYFKAIKRLLNLFGELTTLEFTEEANELKKQIIDENEARLREDGELRESDPLKNWGSRLNQKVFKIAGLLHVSDYALSDSFTPMVSKETLERARNLIPYMIAHAKATFGVMRSNSKLEDNQYILKRIIDQLKEEIPRRDLYQLVKHRFDTEKLGEVLDELEDRHYIEQAKKGRKQVIYVNPHVLEKGVNI</sequence>
<name>A0ABS6GQZ7_9BACI</name>
<reference evidence="2 3" key="1">
    <citation type="journal article" date="2011" name="Int. J. Syst. Evol. Microbiol.">
        <title>Allobacillus halotolerans gen. nov., sp. nov. isolated from shrimp paste.</title>
        <authorList>
            <person name="Sheu S.Y."/>
            <person name="Arun A.B."/>
            <person name="Jiang S.R."/>
            <person name="Young C.C."/>
            <person name="Chen W.M."/>
        </authorList>
    </citation>
    <scope>NUCLEOTIDE SEQUENCE [LARGE SCALE GENOMIC DNA]</scope>
    <source>
        <strain evidence="2 3">LMG 24826</strain>
    </source>
</reference>
<comment type="caution">
    <text evidence="2">The sequence shown here is derived from an EMBL/GenBank/DDBJ whole genome shotgun (WGS) entry which is preliminary data.</text>
</comment>
<gene>
    <name evidence="2" type="ORF">KQ486_11060</name>
</gene>
<feature type="coiled-coil region" evidence="1">
    <location>
        <begin position="126"/>
        <end position="182"/>
    </location>
</feature>
<dbReference type="RefSeq" id="WP_216687651.1">
    <property type="nucleotide sequence ID" value="NZ_CAUPKR010000007.1"/>
</dbReference>
<dbReference type="Proteomes" id="UP000812672">
    <property type="component" value="Unassembled WGS sequence"/>
</dbReference>
<keyword evidence="1" id="KW-0175">Coiled coil</keyword>
<evidence type="ECO:0000256" key="1">
    <source>
        <dbReference type="SAM" id="Coils"/>
    </source>
</evidence>
<accession>A0ABS6GQZ7</accession>
<organism evidence="2 3">
    <name type="scientific">Allobacillus halotolerans</name>
    <dbReference type="NCBI Taxonomy" id="570278"/>
    <lineage>
        <taxon>Bacteria</taxon>
        <taxon>Bacillati</taxon>
        <taxon>Bacillota</taxon>
        <taxon>Bacilli</taxon>
        <taxon>Bacillales</taxon>
        <taxon>Bacillaceae</taxon>
        <taxon>Allobacillus</taxon>
    </lineage>
</organism>
<keyword evidence="3" id="KW-1185">Reference proteome</keyword>
<dbReference type="InterPro" id="IPR025048">
    <property type="entry name" value="DUF3987"/>
</dbReference>
<dbReference type="EMBL" id="JAHLZF010000017">
    <property type="protein sequence ID" value="MBU6081552.1"/>
    <property type="molecule type" value="Genomic_DNA"/>
</dbReference>